<proteinExistence type="predicted"/>
<dbReference type="Pfam" id="PF00053">
    <property type="entry name" value="EGF_laminin"/>
    <property type="match status" value="5"/>
</dbReference>
<protein>
    <submittedName>
        <fullName evidence="16">Uncharacterized protein</fullName>
    </submittedName>
</protein>
<dbReference type="PANTHER" id="PTHR10574:SF268">
    <property type="entry name" value="LAMININ SUBUNIT BETA-3"/>
    <property type="match status" value="1"/>
</dbReference>
<dbReference type="FunFam" id="2.10.25.10:FF:000135">
    <property type="entry name" value="Laminin subunit beta 4"/>
    <property type="match status" value="1"/>
</dbReference>
<dbReference type="InterPro" id="IPR008211">
    <property type="entry name" value="Laminin_N"/>
</dbReference>
<feature type="disulfide bond" evidence="12">
    <location>
        <begin position="528"/>
        <end position="540"/>
    </location>
</feature>
<dbReference type="GO" id="GO:0034446">
    <property type="term" value="P:substrate adhesion-dependent cell spreading"/>
    <property type="evidence" value="ECO:0007669"/>
    <property type="project" value="TreeGrafter"/>
</dbReference>
<feature type="disulfide bond" evidence="12">
    <location>
        <begin position="433"/>
        <end position="450"/>
    </location>
</feature>
<dbReference type="GO" id="GO:0070831">
    <property type="term" value="P:basement membrane assembly"/>
    <property type="evidence" value="ECO:0007669"/>
    <property type="project" value="TreeGrafter"/>
</dbReference>
<dbReference type="Ensembl" id="ENSONIT00000005844.2">
    <property type="protein sequence ID" value="ENSONIP00000005840.2"/>
    <property type="gene ID" value="ENSONIG00000004636.2"/>
</dbReference>
<feature type="disulfide bond" evidence="12">
    <location>
        <begin position="549"/>
        <end position="558"/>
    </location>
</feature>
<feature type="domain" description="Laminin EGF-like" evidence="14">
    <location>
        <begin position="431"/>
        <end position="479"/>
    </location>
</feature>
<evidence type="ECO:0000313" key="16">
    <source>
        <dbReference type="Ensembl" id="ENSONIP00000005840.2"/>
    </source>
</evidence>
<keyword evidence="4 13" id="KW-0732">Signal</keyword>
<evidence type="ECO:0000256" key="5">
    <source>
        <dbReference type="ARBA" id="ARBA00022737"/>
    </source>
</evidence>
<reference evidence="17" key="1">
    <citation type="submission" date="2012-01" db="EMBL/GenBank/DDBJ databases">
        <title>The Genome Sequence of Oreochromis niloticus (Nile Tilapia).</title>
        <authorList>
            <consortium name="Broad Institute Genome Assembly Team"/>
            <consortium name="Broad Institute Sequencing Platform"/>
            <person name="Di Palma F."/>
            <person name="Johnson J."/>
            <person name="Lander E.S."/>
            <person name="Lindblad-Toh K."/>
        </authorList>
    </citation>
    <scope>NUCLEOTIDE SEQUENCE [LARGE SCALE GENOMIC DNA]</scope>
</reference>
<evidence type="ECO:0000256" key="2">
    <source>
        <dbReference type="ARBA" id="ARBA00022525"/>
    </source>
</evidence>
<dbReference type="OMA" id="MCPSCFF"/>
<reference evidence="16" key="2">
    <citation type="submission" date="2025-08" db="UniProtKB">
        <authorList>
            <consortium name="Ensembl"/>
        </authorList>
    </citation>
    <scope>IDENTIFICATION</scope>
</reference>
<dbReference type="Pfam" id="PF00055">
    <property type="entry name" value="Laminin_N"/>
    <property type="match status" value="1"/>
</dbReference>
<feature type="disulfide bond" evidence="12">
    <location>
        <begin position="530"/>
        <end position="547"/>
    </location>
</feature>
<keyword evidence="11 12" id="KW-0424">Laminin EGF-like domain</keyword>
<dbReference type="SMART" id="SM00136">
    <property type="entry name" value="LamNT"/>
    <property type="match status" value="1"/>
</dbReference>
<dbReference type="PRINTS" id="PR00011">
    <property type="entry name" value="EGFLAMININ"/>
</dbReference>
<evidence type="ECO:0000256" key="7">
    <source>
        <dbReference type="ARBA" id="ARBA00022889"/>
    </source>
</evidence>
<keyword evidence="7" id="KW-0130">Cell adhesion</keyword>
<dbReference type="InterPro" id="IPR002049">
    <property type="entry name" value="LE_dom"/>
</dbReference>
<feature type="disulfide bond" evidence="12">
    <location>
        <begin position="480"/>
        <end position="492"/>
    </location>
</feature>
<dbReference type="STRING" id="8128.ENSONIP00000005840"/>
<keyword evidence="8" id="KW-0175">Coiled coil</keyword>
<feature type="disulfide bond" evidence="12">
    <location>
        <begin position="452"/>
        <end position="461"/>
    </location>
</feature>
<dbReference type="PROSITE" id="PS51117">
    <property type="entry name" value="LAMININ_NTER"/>
    <property type="match status" value="1"/>
</dbReference>
<name>I3JAF0_ORENI</name>
<evidence type="ECO:0000256" key="12">
    <source>
        <dbReference type="PROSITE-ProRule" id="PRU00460"/>
    </source>
</evidence>
<dbReference type="SUPFAM" id="SSF57196">
    <property type="entry name" value="EGF/Laminin"/>
    <property type="match status" value="6"/>
</dbReference>
<feature type="domain" description="Laminin EGF-like" evidence="14">
    <location>
        <begin position="316"/>
        <end position="378"/>
    </location>
</feature>
<dbReference type="Pfam" id="PF24973">
    <property type="entry name" value="EGF_LMN_ATRN"/>
    <property type="match status" value="1"/>
</dbReference>
<evidence type="ECO:0000256" key="10">
    <source>
        <dbReference type="ARBA" id="ARBA00023180"/>
    </source>
</evidence>
<evidence type="ECO:0000313" key="17">
    <source>
        <dbReference type="Proteomes" id="UP000005207"/>
    </source>
</evidence>
<keyword evidence="9 12" id="KW-1015">Disulfide bond</keyword>
<dbReference type="PANTHER" id="PTHR10574">
    <property type="entry name" value="NETRIN/LAMININ-RELATED"/>
    <property type="match status" value="1"/>
</dbReference>
<dbReference type="HOGENOM" id="CLU_001560_0_0_1"/>
<feature type="disulfide bond" evidence="12">
    <location>
        <begin position="346"/>
        <end position="355"/>
    </location>
</feature>
<dbReference type="SMART" id="SM00180">
    <property type="entry name" value="EGF_Lam"/>
    <property type="match status" value="6"/>
</dbReference>
<evidence type="ECO:0000256" key="13">
    <source>
        <dbReference type="SAM" id="SignalP"/>
    </source>
</evidence>
<keyword evidence="5" id="KW-0677">Repeat</keyword>
<comment type="subcellular location">
    <subcellularLocation>
        <location evidence="1">Secreted</location>
        <location evidence="1">Extracellular space</location>
        <location evidence="1">Extracellular matrix</location>
        <location evidence="1">Basement membrane</location>
    </subcellularLocation>
</comment>
<feature type="domain" description="Laminin N-terminal" evidence="15">
    <location>
        <begin position="21"/>
        <end position="249"/>
    </location>
</feature>
<dbReference type="InParanoid" id="I3JAF0"/>
<dbReference type="FunFam" id="2.170.300.10:FF:000001">
    <property type="entry name" value="Laminin subunit beta-1"/>
    <property type="match status" value="1"/>
</dbReference>
<organism evidence="16 17">
    <name type="scientific">Oreochromis niloticus</name>
    <name type="common">Nile tilapia</name>
    <name type="synonym">Tilapia nilotica</name>
    <dbReference type="NCBI Taxonomy" id="8128"/>
    <lineage>
        <taxon>Eukaryota</taxon>
        <taxon>Metazoa</taxon>
        <taxon>Chordata</taxon>
        <taxon>Craniata</taxon>
        <taxon>Vertebrata</taxon>
        <taxon>Euteleostomi</taxon>
        <taxon>Actinopterygii</taxon>
        <taxon>Neopterygii</taxon>
        <taxon>Teleostei</taxon>
        <taxon>Neoteleostei</taxon>
        <taxon>Acanthomorphata</taxon>
        <taxon>Ovalentaria</taxon>
        <taxon>Cichlomorphae</taxon>
        <taxon>Cichliformes</taxon>
        <taxon>Cichlidae</taxon>
        <taxon>African cichlids</taxon>
        <taxon>Pseudocrenilabrinae</taxon>
        <taxon>Oreochromini</taxon>
        <taxon>Oreochromis</taxon>
    </lineage>
</organism>
<evidence type="ECO:0000259" key="14">
    <source>
        <dbReference type="PROSITE" id="PS50027"/>
    </source>
</evidence>
<evidence type="ECO:0000256" key="4">
    <source>
        <dbReference type="ARBA" id="ARBA00022729"/>
    </source>
</evidence>
<feature type="chain" id="PRO_5025346149" evidence="13">
    <location>
        <begin position="17"/>
        <end position="741"/>
    </location>
</feature>
<dbReference type="Gene3D" id="2.60.120.260">
    <property type="entry name" value="Galactose-binding domain-like"/>
    <property type="match status" value="1"/>
</dbReference>
<evidence type="ECO:0000259" key="15">
    <source>
        <dbReference type="PROSITE" id="PS51117"/>
    </source>
</evidence>
<dbReference type="PROSITE" id="PS50027">
    <property type="entry name" value="EGF_LAM_2"/>
    <property type="match status" value="5"/>
</dbReference>
<feature type="domain" description="Laminin EGF-like" evidence="14">
    <location>
        <begin position="480"/>
        <end position="527"/>
    </location>
</feature>
<dbReference type="GO" id="GO:0009888">
    <property type="term" value="P:tissue development"/>
    <property type="evidence" value="ECO:0007669"/>
    <property type="project" value="TreeGrafter"/>
</dbReference>
<dbReference type="InterPro" id="IPR050440">
    <property type="entry name" value="Laminin/Netrin_ECM"/>
</dbReference>
<dbReference type="PROSITE" id="PS01248">
    <property type="entry name" value="EGF_LAM_1"/>
    <property type="match status" value="2"/>
</dbReference>
<evidence type="ECO:0000256" key="11">
    <source>
        <dbReference type="ARBA" id="ARBA00023292"/>
    </source>
</evidence>
<feature type="signal peptide" evidence="13">
    <location>
        <begin position="1"/>
        <end position="16"/>
    </location>
</feature>
<accession>I3JAF0</accession>
<dbReference type="Proteomes" id="UP000005207">
    <property type="component" value="Linkage group LG5"/>
</dbReference>
<dbReference type="eggNOG" id="KOG0994">
    <property type="taxonomic scope" value="Eukaryota"/>
</dbReference>
<dbReference type="Gene3D" id="2.10.25.10">
    <property type="entry name" value="Laminin"/>
    <property type="match status" value="4"/>
</dbReference>
<feature type="disulfide bond" evidence="12">
    <location>
        <begin position="401"/>
        <end position="410"/>
    </location>
</feature>
<evidence type="ECO:0000256" key="1">
    <source>
        <dbReference type="ARBA" id="ARBA00004302"/>
    </source>
</evidence>
<feature type="disulfide bond" evidence="12">
    <location>
        <begin position="431"/>
        <end position="443"/>
    </location>
</feature>
<keyword evidence="2" id="KW-0964">Secreted</keyword>
<sequence>MRILLLLAASAILSHAQNDCSWGACYPPTDDLLLGRAHQLQASSTCGLTGSEIFCTPYQQMKCCPCDSRNPNSQLAHTVQDVVSTSGPDRWWQSQKETSPVTLQLNLNNLFQLDNLVLNFKGPRPSALVIERTLDNGKTWQPTLYMATNCQKAFPSVPTRVPLAMEQTYCYTLPPTDTNPYKDHTVREKLLFPLHQYAYVAAPKSQKIEDVSGLTGLRVRFTELGDVPHLPGRSLSRFYALKEMKVMGSCMCHGHANRCLPQGYSSSLLPSTIQVNAQCDCQHNTAGVNCERCADLYNDLPWRPAEEGNTHACKRCECNNHAQRCRFDWAVYEASGQRSGGVCENCMHHTTGPKCDQCAPGYQPNPRSRMDRPDACIRCICSAEGTVNSGRCDDSTGSCQCKANVEGPRCDRCKMGYHGLSSSNPLGCTKCSCSPHGSLSDVCDPSTGQCLCLPHFHGITCNVCVKGYWKPNMSETCKPCGCDATKSTTDSCDQLTGQCQCRSGFGGRTCTECPDNTYGDPLKGCQPCDCDASGTLPGVCDKQSGVCLCRPGVSGARCDSCSPDRCDSFPDCEMCPSCFFNLNTQQKNLRSVLLRLASRLSSQSGGAADFGPRISDLEASLKIIQNSMSLSPITDTRDALSKLKKLRWETAEELNSSVHSEPCTPLQCEIGDLCTPVGDAPCEKGGKCVGALPLSKRADADAKDVKEGLDKLSGRITDAAEKVDTYSYIQIMSFVIHTCHS</sequence>
<evidence type="ECO:0000256" key="6">
    <source>
        <dbReference type="ARBA" id="ARBA00022869"/>
    </source>
</evidence>
<keyword evidence="6" id="KW-0084">Basement membrane</keyword>
<dbReference type="GO" id="GO:0007411">
    <property type="term" value="P:axon guidance"/>
    <property type="evidence" value="ECO:0007669"/>
    <property type="project" value="TreeGrafter"/>
</dbReference>
<comment type="caution">
    <text evidence="12">Lacks conserved residue(s) required for the propagation of feature annotation.</text>
</comment>
<dbReference type="Gene3D" id="2.170.300.10">
    <property type="entry name" value="Tie2 ligand-binding domain superfamily"/>
    <property type="match status" value="1"/>
</dbReference>
<keyword evidence="10" id="KW-0325">Glycoprotein</keyword>
<feature type="disulfide bond" evidence="12">
    <location>
        <begin position="501"/>
        <end position="510"/>
    </location>
</feature>
<feature type="domain" description="Laminin EGF-like" evidence="14">
    <location>
        <begin position="379"/>
        <end position="430"/>
    </location>
</feature>
<dbReference type="GO" id="GO:0043256">
    <property type="term" value="C:laminin complex"/>
    <property type="evidence" value="ECO:0007669"/>
    <property type="project" value="TreeGrafter"/>
</dbReference>
<dbReference type="FunFam" id="2.10.25.10:FF:000084">
    <property type="entry name" value="Laminin subunit alpha 3"/>
    <property type="match status" value="1"/>
</dbReference>
<keyword evidence="17" id="KW-1185">Reference proteome</keyword>
<evidence type="ECO:0000256" key="3">
    <source>
        <dbReference type="ARBA" id="ARBA00022530"/>
    </source>
</evidence>
<dbReference type="GO" id="GO:0016477">
    <property type="term" value="P:cell migration"/>
    <property type="evidence" value="ECO:0007669"/>
    <property type="project" value="TreeGrafter"/>
</dbReference>
<dbReference type="InterPro" id="IPR056863">
    <property type="entry name" value="LMN_ATRN_NET-like_EGF"/>
</dbReference>
<keyword evidence="3" id="KW-0272">Extracellular matrix</keyword>
<dbReference type="FunFam" id="2.60.120.260:FF:000073">
    <property type="entry name" value="Laminin subunit beta 3"/>
    <property type="match status" value="1"/>
</dbReference>
<dbReference type="GO" id="GO:0009887">
    <property type="term" value="P:animal organ morphogenesis"/>
    <property type="evidence" value="ECO:0007669"/>
    <property type="project" value="TreeGrafter"/>
</dbReference>
<reference evidence="16" key="3">
    <citation type="submission" date="2025-09" db="UniProtKB">
        <authorList>
            <consortium name="Ensembl"/>
        </authorList>
    </citation>
    <scope>IDENTIFICATION</scope>
</reference>
<dbReference type="CDD" id="cd00055">
    <property type="entry name" value="EGF_Lam"/>
    <property type="match status" value="6"/>
</dbReference>
<feature type="domain" description="Laminin EGF-like" evidence="14">
    <location>
        <begin position="528"/>
        <end position="574"/>
    </location>
</feature>
<dbReference type="GeneTree" id="ENSGT00940000165244"/>
<evidence type="ECO:0000256" key="9">
    <source>
        <dbReference type="ARBA" id="ARBA00023157"/>
    </source>
</evidence>
<evidence type="ECO:0000256" key="8">
    <source>
        <dbReference type="ARBA" id="ARBA00023054"/>
    </source>
</evidence>
<dbReference type="FunFam" id="2.10.25.10:FF:000224">
    <property type="entry name" value="Usherin"/>
    <property type="match status" value="1"/>
</dbReference>
<dbReference type="AlphaFoldDB" id="I3JAF0"/>
<feature type="disulfide bond" evidence="12">
    <location>
        <begin position="482"/>
        <end position="499"/>
    </location>
</feature>